<dbReference type="Proteomes" id="UP001060085">
    <property type="component" value="Linkage Group LG02"/>
</dbReference>
<evidence type="ECO:0000313" key="2">
    <source>
        <dbReference type="Proteomes" id="UP001060085"/>
    </source>
</evidence>
<organism evidence="1 2">
    <name type="scientific">Catharanthus roseus</name>
    <name type="common">Madagascar periwinkle</name>
    <name type="synonym">Vinca rosea</name>
    <dbReference type="NCBI Taxonomy" id="4058"/>
    <lineage>
        <taxon>Eukaryota</taxon>
        <taxon>Viridiplantae</taxon>
        <taxon>Streptophyta</taxon>
        <taxon>Embryophyta</taxon>
        <taxon>Tracheophyta</taxon>
        <taxon>Spermatophyta</taxon>
        <taxon>Magnoliopsida</taxon>
        <taxon>eudicotyledons</taxon>
        <taxon>Gunneridae</taxon>
        <taxon>Pentapetalae</taxon>
        <taxon>asterids</taxon>
        <taxon>lamiids</taxon>
        <taxon>Gentianales</taxon>
        <taxon>Apocynaceae</taxon>
        <taxon>Rauvolfioideae</taxon>
        <taxon>Vinceae</taxon>
        <taxon>Catharanthinae</taxon>
        <taxon>Catharanthus</taxon>
    </lineage>
</organism>
<evidence type="ECO:0000313" key="1">
    <source>
        <dbReference type="EMBL" id="KAI5678114.1"/>
    </source>
</evidence>
<accession>A0ACC0BZR8</accession>
<sequence length="902" mass="103244">MAYAALNSVKQTVDGFVNGDFSCIFGLLEQFKTLSEEVSVIQGLLEDSVEKWRDSYGRKKLENRIKHVACKAQDLIEEFLYIKAEASDIASMYNEEYHLNCHMFKLLDEMNSIKTILIKNCQDTNTSEVLQPGDYSTGHSSPWISSNDDIVVGLYDDLMKVKERLIGTSSKLDVVTIVGMGGIGKTTLAKKIFNDPFIQYHFYKHAWITITQKYQVRDILLGLLHSVTQITDEVRRKTDAQLTEMLYKSLKGQRYLIIMDDIWTRKCWSDLKRCFPDDRTGSRILLTSREVDVAVYANPDDHPHHMSFLSLDESWELLCKKVFSLERCPWDLEDVGKVIAEKCQGLPLGIVVIAGYLSNISKTYSSWMNVAREVRSFVSSDEEKCLDLLALSYSFLPHHLKACFLYMGAFPEDFEIPVWRLIRLWAAEGILRAECSKSLEEVADLYLEDLIKRSLILVRKKRSDGGVKSCGIHDLVRDLILREAQKEDFLFVVKLHADVFPKNAYNKVRVSFHYNIFPDLDLDFLLPRPTKQSLLRHKHLMDTSNDIIDYHMNMNRRSHLKPSFFLNRSILCFGWPKISELDNVINSDILSANFKLLRVLDIGRRCFEHFPVQITQLVHLRYLGLATFIYFPAVLSKLSNLQTLVNEHDSGQVKLPSDIWKMPQMRHLHVTQGGHLPYPLRASNVGNSLSILPNLQTLTSVSVVSCSEEIFACIPGLKKLGLFATGKESLQARNCLKHLGYLTKLEKLKCDFYELGQLPHWCAFPPTLGKLTLTGCFLPWKNMKTLGMLPNLEVLKLKDFAFKGSFWEPAEEGFSLLKYLLIERTDLVNWKAANFHFPRLEQLILRFCKDLKAIPLSVGEIPTLRIIDLDNSSPSAVSSARKIQEEQQSMGNDGLFIRVTPL</sequence>
<reference evidence="2" key="1">
    <citation type="journal article" date="2023" name="Nat. Plants">
        <title>Single-cell RNA sequencing provides a high-resolution roadmap for understanding the multicellular compartmentation of specialized metabolism.</title>
        <authorList>
            <person name="Sun S."/>
            <person name="Shen X."/>
            <person name="Li Y."/>
            <person name="Li Y."/>
            <person name="Wang S."/>
            <person name="Li R."/>
            <person name="Zhang H."/>
            <person name="Shen G."/>
            <person name="Guo B."/>
            <person name="Wei J."/>
            <person name="Xu J."/>
            <person name="St-Pierre B."/>
            <person name="Chen S."/>
            <person name="Sun C."/>
        </authorList>
    </citation>
    <scope>NUCLEOTIDE SEQUENCE [LARGE SCALE GENOMIC DNA]</scope>
</reference>
<proteinExistence type="predicted"/>
<protein>
    <submittedName>
        <fullName evidence="1">Uncharacterized protein</fullName>
    </submittedName>
</protein>
<dbReference type="EMBL" id="CM044702">
    <property type="protein sequence ID" value="KAI5678114.1"/>
    <property type="molecule type" value="Genomic_DNA"/>
</dbReference>
<keyword evidence="2" id="KW-1185">Reference proteome</keyword>
<gene>
    <name evidence="1" type="ORF">M9H77_09064</name>
</gene>
<name>A0ACC0BZR8_CATRO</name>
<comment type="caution">
    <text evidence="1">The sequence shown here is derived from an EMBL/GenBank/DDBJ whole genome shotgun (WGS) entry which is preliminary data.</text>
</comment>